<evidence type="ECO:0000256" key="1">
    <source>
        <dbReference type="SAM" id="Phobius"/>
    </source>
</evidence>
<evidence type="ECO:0008006" key="4">
    <source>
        <dbReference type="Google" id="ProtNLM"/>
    </source>
</evidence>
<keyword evidence="1" id="KW-0472">Membrane</keyword>
<accession>A0A9W5RZK3</accession>
<keyword evidence="1" id="KW-0812">Transmembrane</keyword>
<feature type="transmembrane region" description="Helical" evidence="1">
    <location>
        <begin position="63"/>
        <end position="83"/>
    </location>
</feature>
<dbReference type="Proteomes" id="UP000053750">
    <property type="component" value="Unassembled WGS sequence"/>
</dbReference>
<evidence type="ECO:0000313" key="2">
    <source>
        <dbReference type="EMBL" id="EXX86081.1"/>
    </source>
</evidence>
<keyword evidence="1" id="KW-1133">Transmembrane helix</keyword>
<evidence type="ECO:0000313" key="3">
    <source>
        <dbReference type="Proteomes" id="UP000053750"/>
    </source>
</evidence>
<dbReference type="AlphaFoldDB" id="A0A9W5RZK3"/>
<name>A0A9W5RZK3_9BACL</name>
<comment type="caution">
    <text evidence="2">The sequence shown here is derived from an EMBL/GenBank/DDBJ whole genome shotgun (WGS) entry which is preliminary data.</text>
</comment>
<organism evidence="2 3">
    <name type="scientific">Paenibacillus darwinianus</name>
    <dbReference type="NCBI Taxonomy" id="1380763"/>
    <lineage>
        <taxon>Bacteria</taxon>
        <taxon>Bacillati</taxon>
        <taxon>Bacillota</taxon>
        <taxon>Bacilli</taxon>
        <taxon>Bacillales</taxon>
        <taxon>Paenibacillaceae</taxon>
        <taxon>Paenibacillus</taxon>
    </lineage>
</organism>
<protein>
    <recommendedName>
        <fullName evidence="4">DUF3153 domain-containing protein</fullName>
    </recommendedName>
</protein>
<dbReference type="EMBL" id="JFHU01000201">
    <property type="protein sequence ID" value="EXX86081.1"/>
    <property type="molecule type" value="Genomic_DNA"/>
</dbReference>
<gene>
    <name evidence="2" type="ORF">BG53_07120</name>
</gene>
<proteinExistence type="predicted"/>
<feature type="non-terminal residue" evidence="2">
    <location>
        <position position="1"/>
    </location>
</feature>
<sequence length="99" mass="10792">PLARRLAERQIDLDFRLSLPIPPVDHNADASSRGGRTLVWHVSAAAETPFRIAVAAPNRRTPIAAGIALLLIAAGLGALMRGLRRRRKRKPKPKPPAPR</sequence>
<reference evidence="2 3" key="1">
    <citation type="submission" date="2014-02" db="EMBL/GenBank/DDBJ databases">
        <title>Genome sequence of Paenibacillus darwinianus reveals adaptive mechanisms for survival in Antarctic soils.</title>
        <authorList>
            <person name="Dsouza M."/>
            <person name="Taylor M.W."/>
            <person name="Turner S.J."/>
            <person name="Aislabie J."/>
        </authorList>
    </citation>
    <scope>NUCLEOTIDE SEQUENCE [LARGE SCALE GENOMIC DNA]</scope>
    <source>
        <strain evidence="2 3">CE1</strain>
    </source>
</reference>
<keyword evidence="3" id="KW-1185">Reference proteome</keyword>